<dbReference type="Proteomes" id="UP000494040">
    <property type="component" value="Unassembled WGS sequence"/>
</dbReference>
<dbReference type="GO" id="GO:0005524">
    <property type="term" value="F:ATP binding"/>
    <property type="evidence" value="ECO:0007669"/>
    <property type="project" value="UniProtKB-UniRule"/>
</dbReference>
<evidence type="ECO:0000256" key="6">
    <source>
        <dbReference type="ARBA" id="ARBA00022840"/>
    </source>
</evidence>
<keyword evidence="3" id="KW-0808">Transferase</keyword>
<evidence type="ECO:0000256" key="2">
    <source>
        <dbReference type="ARBA" id="ARBA00022527"/>
    </source>
</evidence>
<dbReference type="SUPFAM" id="SSF54495">
    <property type="entry name" value="UBC-like"/>
    <property type="match status" value="1"/>
</dbReference>
<protein>
    <recommendedName>
        <fullName evidence="1">non-specific serine/threonine protein kinase</fullName>
        <ecNumber evidence="1">2.7.11.1</ecNumber>
    </recommendedName>
</protein>
<dbReference type="EnsemblMetazoa" id="XM_014398121.2">
    <property type="protein sequence ID" value="XP_014253607.1"/>
    <property type="gene ID" value="LOC106668925"/>
</dbReference>
<dbReference type="InterPro" id="IPR016135">
    <property type="entry name" value="UBQ-conjugating_enzyme/RWD"/>
</dbReference>
<dbReference type="CDD" id="cd23823">
    <property type="entry name" value="RWD_GCN2"/>
    <property type="match status" value="1"/>
</dbReference>
<dbReference type="OMA" id="ADEAWND"/>
<feature type="region of interest" description="Disordered" evidence="11">
    <location>
        <begin position="178"/>
        <end position="232"/>
    </location>
</feature>
<keyword evidence="4 10" id="KW-0547">Nucleotide-binding</keyword>
<organism evidence="14 15">
    <name type="scientific">Cimex lectularius</name>
    <name type="common">Bed bug</name>
    <name type="synonym">Acanthia lectularia</name>
    <dbReference type="NCBI Taxonomy" id="79782"/>
    <lineage>
        <taxon>Eukaryota</taxon>
        <taxon>Metazoa</taxon>
        <taxon>Ecdysozoa</taxon>
        <taxon>Arthropoda</taxon>
        <taxon>Hexapoda</taxon>
        <taxon>Insecta</taxon>
        <taxon>Pterygota</taxon>
        <taxon>Neoptera</taxon>
        <taxon>Paraneoptera</taxon>
        <taxon>Hemiptera</taxon>
        <taxon>Heteroptera</taxon>
        <taxon>Panheteroptera</taxon>
        <taxon>Cimicomorpha</taxon>
        <taxon>Cimicidae</taxon>
        <taxon>Cimex</taxon>
    </lineage>
</organism>
<keyword evidence="15" id="KW-1185">Reference proteome</keyword>
<evidence type="ECO:0000259" key="13">
    <source>
        <dbReference type="PROSITE" id="PS50908"/>
    </source>
</evidence>
<dbReference type="FunFam" id="3.10.110.10:FF:000050">
    <property type="entry name" value="eIF-2-alpha kinase GCN2"/>
    <property type="match status" value="1"/>
</dbReference>
<dbReference type="SMART" id="SM00591">
    <property type="entry name" value="RWD"/>
    <property type="match status" value="1"/>
</dbReference>
<dbReference type="GO" id="GO:0009893">
    <property type="term" value="P:positive regulation of metabolic process"/>
    <property type="evidence" value="ECO:0007669"/>
    <property type="project" value="UniProtKB-ARBA"/>
</dbReference>
<dbReference type="InterPro" id="IPR006575">
    <property type="entry name" value="RWD_dom"/>
</dbReference>
<evidence type="ECO:0000256" key="1">
    <source>
        <dbReference type="ARBA" id="ARBA00012513"/>
    </source>
</evidence>
<dbReference type="OrthoDB" id="6778822at2759"/>
<dbReference type="InterPro" id="IPR050339">
    <property type="entry name" value="CC_SR_Kinase"/>
</dbReference>
<dbReference type="PROSITE" id="PS00107">
    <property type="entry name" value="PROTEIN_KINASE_ATP"/>
    <property type="match status" value="1"/>
</dbReference>
<feature type="domain" description="Protein kinase" evidence="12">
    <location>
        <begin position="242"/>
        <end position="631"/>
    </location>
</feature>
<dbReference type="Gene3D" id="3.30.930.10">
    <property type="entry name" value="Bira Bifunctional Protein, Domain 2"/>
    <property type="match status" value="1"/>
</dbReference>
<feature type="region of interest" description="Disordered" evidence="11">
    <location>
        <begin position="364"/>
        <end position="399"/>
    </location>
</feature>
<dbReference type="Gene3D" id="1.10.510.10">
    <property type="entry name" value="Transferase(Phosphotransferase) domain 1"/>
    <property type="match status" value="1"/>
</dbReference>
<dbReference type="InterPro" id="IPR017441">
    <property type="entry name" value="Protein_kinase_ATP_BS"/>
</dbReference>
<dbReference type="Pfam" id="PF05773">
    <property type="entry name" value="RWD"/>
    <property type="match status" value="1"/>
</dbReference>
<dbReference type="AlphaFoldDB" id="A0A8I6RZB1"/>
<dbReference type="EnsemblMetazoa" id="XM_014398122.2">
    <property type="protein sequence ID" value="XP_014253608.1"/>
    <property type="gene ID" value="LOC106668925"/>
</dbReference>
<feature type="binding site" evidence="10">
    <location>
        <position position="272"/>
    </location>
    <ligand>
        <name>ATP</name>
        <dbReference type="ChEBI" id="CHEBI:30616"/>
    </ligand>
</feature>
<dbReference type="Pfam" id="PF00069">
    <property type="entry name" value="Pkinase"/>
    <property type="match status" value="2"/>
</dbReference>
<dbReference type="InterPro" id="IPR008271">
    <property type="entry name" value="Ser/Thr_kinase_AS"/>
</dbReference>
<evidence type="ECO:0000256" key="5">
    <source>
        <dbReference type="ARBA" id="ARBA00022777"/>
    </source>
</evidence>
<evidence type="ECO:0000256" key="4">
    <source>
        <dbReference type="ARBA" id="ARBA00022741"/>
    </source>
</evidence>
<comment type="similarity">
    <text evidence="7">Belongs to the protein kinase superfamily. Ser/Thr protein kinase family. GCN2 subfamily.</text>
</comment>
<dbReference type="InterPro" id="IPR011009">
    <property type="entry name" value="Kinase-like_dom_sf"/>
</dbReference>
<reference evidence="14" key="1">
    <citation type="submission" date="2022-01" db="UniProtKB">
        <authorList>
            <consortium name="EnsemblMetazoa"/>
        </authorList>
    </citation>
    <scope>IDENTIFICATION</scope>
</reference>
<dbReference type="InterPro" id="IPR041715">
    <property type="entry name" value="HisRS-like_core"/>
</dbReference>
<dbReference type="InterPro" id="IPR036621">
    <property type="entry name" value="Anticodon-bd_dom_sf"/>
</dbReference>
<dbReference type="PANTHER" id="PTHR11042">
    <property type="entry name" value="EUKARYOTIC TRANSLATION INITIATION FACTOR 2-ALPHA KINASE EIF2-ALPHA KINASE -RELATED"/>
    <property type="match status" value="1"/>
</dbReference>
<proteinExistence type="inferred from homology"/>
<dbReference type="Gene3D" id="3.10.110.10">
    <property type="entry name" value="Ubiquitin Conjugating Enzyme"/>
    <property type="match status" value="1"/>
</dbReference>
<dbReference type="GO" id="GO:1990625">
    <property type="term" value="P:negative regulation of cytoplasmic translational initiation in response to stress"/>
    <property type="evidence" value="ECO:0007669"/>
    <property type="project" value="TreeGrafter"/>
</dbReference>
<dbReference type="SUPFAM" id="SSF56112">
    <property type="entry name" value="Protein kinase-like (PK-like)"/>
    <property type="match status" value="1"/>
</dbReference>
<evidence type="ECO:0000313" key="14">
    <source>
        <dbReference type="EnsemblMetazoa" id="XP_014253607.1"/>
    </source>
</evidence>
<dbReference type="InterPro" id="IPR045864">
    <property type="entry name" value="aa-tRNA-synth_II/BPL/LPL"/>
</dbReference>
<evidence type="ECO:0000256" key="11">
    <source>
        <dbReference type="SAM" id="MobiDB-lite"/>
    </source>
</evidence>
<dbReference type="InterPro" id="IPR000719">
    <property type="entry name" value="Prot_kinase_dom"/>
</dbReference>
<sequence length="1260" mass="145499">MDANSCRDRQENEKEVIMAIYGGQVIAMSETDSSGIWKPLECSFSLGPLASSRKKTSNDPMVELHIVCSEKYPDEVPEISFKNWRKISNVKITKLLEQLNTLANSLKGEVMIFELVTHVENFLHESIQHRYESFYEEMILRNKEKQEKELKEKEKCEVRKREVVLQQIQSKQQQVKKALRKRSLSKKSNQENDKQESWDEETGFQDDEKIPQKKNNNNEENEEFTPWNISARPGQTRFDHEFEYIKWIGKGAFGNVLKVRNKLDDGYYAIKKIQLNASNKQLNKKILREVKLLSRLNHENVVRYYNSWIEHSSCEMPQEKDEDDDYDDVIEEESQHNDGDRRYCDLKVTIDIFPRIQDVSQEWSIKEDETSSESSESNWIDFRSTSHSKPETCESESVDGSNSLALKPMFFYLYIQMELCERSTLRIAIDNGLYKEEERVWRLLREIVEGLCHIHQQGIIHRDLKPVNIFIGHEDHVKIGDFGLATSSIFQKSGISRENVLPTVQMDKYKGGSVSNLSLSQQTKDVSHTGQVGTTFYVAPELNSPITRTNYNQKVDIFSLGIIFFEMCHAPFNTSMERYKILTDLRQPSIIFPEEFSFDSNSDQYKLIRWMLSHDVKERPNSQELLQSDFIPPPKLEEAEVKEMVRRTLSNPQSKDYKYLVASCFHQVMQPALDATFNMLSWRSGNFTYCLEFTCQKIKGVFQQHGAISFLPPLLTPANNPVPESAVCLMTRLGGLVCATYDLRTPFSRYLIQNPHVSHLKRYAIDKVFREKPAGIHPKEAYECSFDIVTPTPGNLMPELEILSVIWEILSEFPSLLQRNCVLYLNHSLLISTMLSHSSLDEHKDRDKCEQIFKAKAEARNKSDFETQIRSLPISGSSVGTLLNWMAIEGNLNKVEAELELLTDKESIIKCKPALQQLDQIVQSCQILEFSCPIIIKLGLVTNAQNYSGLLFQLVCDQRSRTKRFDNNVIITGGRYDRLLAELRQISPFVEKKSNQSVCGFTLYLDKLVTLLNGQEKITIIDVLICTLGTIQMTMDRIKLIKELWRSGIRTLFVNTLETLDEIHDFCQDQHIPVIVLLKEAEPTFARVRTIVKDKTMALTKDKYVEKKVSCNDLIDYLLKTVNKNNESVTHMKHDPRNSITTSEKLNINIIPLEKLNPSVKRRYESQISNILSSALLCFSNKVRVEVIAVSLENEALKAFSSCLDLNTGEHDIKSFLKRFSRYKKYVHKILDALKDSRKQHNHLAVILYSLPDNTFKINL</sequence>
<dbReference type="GO" id="GO:0005829">
    <property type="term" value="C:cytosol"/>
    <property type="evidence" value="ECO:0007669"/>
    <property type="project" value="TreeGrafter"/>
</dbReference>
<comment type="catalytic activity">
    <reaction evidence="8">
        <text>L-threonyl-[protein] + ATP = O-phospho-L-threonyl-[protein] + ADP + H(+)</text>
        <dbReference type="Rhea" id="RHEA:46608"/>
        <dbReference type="Rhea" id="RHEA-COMP:11060"/>
        <dbReference type="Rhea" id="RHEA-COMP:11605"/>
        <dbReference type="ChEBI" id="CHEBI:15378"/>
        <dbReference type="ChEBI" id="CHEBI:30013"/>
        <dbReference type="ChEBI" id="CHEBI:30616"/>
        <dbReference type="ChEBI" id="CHEBI:61977"/>
        <dbReference type="ChEBI" id="CHEBI:456216"/>
        <dbReference type="EC" id="2.7.11.1"/>
    </reaction>
</comment>
<evidence type="ECO:0000313" key="15">
    <source>
        <dbReference type="Proteomes" id="UP000494040"/>
    </source>
</evidence>
<feature type="domain" description="RWD" evidence="13">
    <location>
        <begin position="12"/>
        <end position="126"/>
    </location>
</feature>
<dbReference type="GO" id="GO:0004694">
    <property type="term" value="F:eukaryotic translation initiation factor 2alpha kinase activity"/>
    <property type="evidence" value="ECO:0007669"/>
    <property type="project" value="TreeGrafter"/>
</dbReference>
<feature type="compositionally biased region" description="Basic and acidic residues" evidence="11">
    <location>
        <begin position="188"/>
        <end position="197"/>
    </location>
</feature>
<dbReference type="PROSITE" id="PS50908">
    <property type="entry name" value="RWD"/>
    <property type="match status" value="1"/>
</dbReference>
<evidence type="ECO:0000259" key="12">
    <source>
        <dbReference type="PROSITE" id="PS50011"/>
    </source>
</evidence>
<evidence type="ECO:0000256" key="7">
    <source>
        <dbReference type="ARBA" id="ARBA00037982"/>
    </source>
</evidence>
<name>A0A8I6RZB1_CIMLE</name>
<comment type="catalytic activity">
    <reaction evidence="9">
        <text>L-seryl-[protein] + ATP = O-phospho-L-seryl-[protein] + ADP + H(+)</text>
        <dbReference type="Rhea" id="RHEA:17989"/>
        <dbReference type="Rhea" id="RHEA-COMP:9863"/>
        <dbReference type="Rhea" id="RHEA-COMP:11604"/>
        <dbReference type="ChEBI" id="CHEBI:15378"/>
        <dbReference type="ChEBI" id="CHEBI:29999"/>
        <dbReference type="ChEBI" id="CHEBI:30616"/>
        <dbReference type="ChEBI" id="CHEBI:83421"/>
        <dbReference type="ChEBI" id="CHEBI:456216"/>
        <dbReference type="EC" id="2.7.11.1"/>
    </reaction>
</comment>
<dbReference type="GeneID" id="106668925"/>
<dbReference type="RefSeq" id="XP_014253607.1">
    <property type="nucleotide sequence ID" value="XM_014398121.2"/>
</dbReference>
<dbReference type="RefSeq" id="XP_014253608.1">
    <property type="nucleotide sequence ID" value="XM_014398122.2"/>
</dbReference>
<dbReference type="PANTHER" id="PTHR11042:SF136">
    <property type="entry name" value="EIF-2-ALPHA KINASE GCN2"/>
    <property type="match status" value="1"/>
</dbReference>
<dbReference type="PROSITE" id="PS00108">
    <property type="entry name" value="PROTEIN_KINASE_ST"/>
    <property type="match status" value="1"/>
</dbReference>
<dbReference type="CDD" id="cd14046">
    <property type="entry name" value="STKc_EIF2AK4_GCN2_rpt2"/>
    <property type="match status" value="1"/>
</dbReference>
<dbReference type="GO" id="GO:0005634">
    <property type="term" value="C:nucleus"/>
    <property type="evidence" value="ECO:0007669"/>
    <property type="project" value="TreeGrafter"/>
</dbReference>
<dbReference type="KEGG" id="clec:106668925"/>
<dbReference type="EC" id="2.7.11.1" evidence="1"/>
<keyword evidence="6 10" id="KW-0067">ATP-binding</keyword>
<keyword evidence="5" id="KW-0418">Kinase</keyword>
<dbReference type="Gene3D" id="3.30.200.20">
    <property type="entry name" value="Phosphorylase Kinase, domain 1"/>
    <property type="match status" value="1"/>
</dbReference>
<dbReference type="CTD" id="43709"/>
<dbReference type="Gene3D" id="3.40.50.800">
    <property type="entry name" value="Anticodon-binding domain"/>
    <property type="match status" value="1"/>
</dbReference>
<dbReference type="Pfam" id="PF13393">
    <property type="entry name" value="tRNA-synt_His"/>
    <property type="match status" value="1"/>
</dbReference>
<evidence type="ECO:0000256" key="8">
    <source>
        <dbReference type="ARBA" id="ARBA00047899"/>
    </source>
</evidence>
<evidence type="ECO:0000256" key="3">
    <source>
        <dbReference type="ARBA" id="ARBA00022679"/>
    </source>
</evidence>
<dbReference type="SMART" id="SM00220">
    <property type="entry name" value="S_TKc"/>
    <property type="match status" value="1"/>
</dbReference>
<dbReference type="PROSITE" id="PS50011">
    <property type="entry name" value="PROTEIN_KINASE_DOM"/>
    <property type="match status" value="1"/>
</dbReference>
<accession>A0A8I6RZB1</accession>
<evidence type="ECO:0000256" key="10">
    <source>
        <dbReference type="PROSITE-ProRule" id="PRU10141"/>
    </source>
</evidence>
<evidence type="ECO:0000256" key="9">
    <source>
        <dbReference type="ARBA" id="ARBA00048679"/>
    </source>
</evidence>
<keyword evidence="2" id="KW-0723">Serine/threonine-protein kinase</keyword>
<dbReference type="SUPFAM" id="SSF55681">
    <property type="entry name" value="Class II aaRS and biotin synthetases"/>
    <property type="match status" value="1"/>
</dbReference>